<feature type="compositionally biased region" description="Polar residues" evidence="9">
    <location>
        <begin position="273"/>
        <end position="300"/>
    </location>
</feature>
<dbReference type="GO" id="GO:0032210">
    <property type="term" value="P:regulation of telomere maintenance via telomerase"/>
    <property type="evidence" value="ECO:0007669"/>
    <property type="project" value="TreeGrafter"/>
</dbReference>
<dbReference type="Pfam" id="PF02765">
    <property type="entry name" value="POT1"/>
    <property type="match status" value="1"/>
</dbReference>
<feature type="region of interest" description="Disordered" evidence="9">
    <location>
        <begin position="126"/>
        <end position="156"/>
    </location>
</feature>
<feature type="domain" description="Telomeric single stranded DNA binding POT1/Cdc13" evidence="10">
    <location>
        <begin position="427"/>
        <end position="579"/>
    </location>
</feature>
<evidence type="ECO:0000313" key="12">
    <source>
        <dbReference type="Proteomes" id="UP000759537"/>
    </source>
</evidence>
<dbReference type="Proteomes" id="UP000759537">
    <property type="component" value="Unassembled WGS sequence"/>
</dbReference>
<evidence type="ECO:0000256" key="5">
    <source>
        <dbReference type="ARBA" id="ARBA00022454"/>
    </source>
</evidence>
<dbReference type="EMBL" id="WHVB01000025">
    <property type="protein sequence ID" value="KAF8470394.1"/>
    <property type="molecule type" value="Genomic_DNA"/>
</dbReference>
<organism evidence="11 12">
    <name type="scientific">Russula ochroleuca</name>
    <dbReference type="NCBI Taxonomy" id="152965"/>
    <lineage>
        <taxon>Eukaryota</taxon>
        <taxon>Fungi</taxon>
        <taxon>Dikarya</taxon>
        <taxon>Basidiomycota</taxon>
        <taxon>Agaricomycotina</taxon>
        <taxon>Agaricomycetes</taxon>
        <taxon>Russulales</taxon>
        <taxon>Russulaceae</taxon>
        <taxon>Russula</taxon>
    </lineage>
</organism>
<dbReference type="PANTHER" id="PTHR14513:SF0">
    <property type="entry name" value="PROTECTION OF TELOMERES PROTEIN 1"/>
    <property type="match status" value="1"/>
</dbReference>
<sequence length="1066" mass="116697">MGKRARQDSAGPFVSRINASDILRGDIDGQGSYIEGRIYSKNPRNNQYIIDVRPPNSKAKAVYLDIFIADKLQRRLGELSVGDHLRILLEGAQLLPYSVLLMPRASLQGEKEKLFSVWPGLKTGKAKKRKQAPNVDNPDVGWFPTPPQSHGTFGVEEGTFGTQAVTTGGPNLANSAEPLLQGVSSLAALSTPASHSEAENEAGPSTSATTSKVSSSSRTSPLTAGESRGAATYAYRTAPSRKLSLPVHPTSTPEFSPAAHSTIPPIPVPSTSRQVSGRNAVQPSGGPSETRNCSATSGEPPSSKQQSNRKRRREESKEAASSAATMPPATTKAPTPIKTTPTTPTAVEDRDICSHFRRDDGQTESDPDATAMPANMQPKQGTVPQPGGEQVGSGEDVSATGEIVNAEPIWDDPLDMQAGLVVKGWPYTALSKIRHSILTSIIGVVSSISKEPSQSQGGDWCICFSLLDPSVLDSFGGVLYASGVGIKVNCFMKVEQWLPNPKPGDVVLLRHVKIQLWNDNLTGTCLANKVQWAIYNPLTEEVLQPDPNLSSHRSHNPPTWHVVSQEREYCAQLTRWWAAVQQARVERQGTAVQIGGGPIVALERKSINRQHLLISEADPGREPRGYFNCTVEILHGHANHISDIYTIYVTDYTSKPGTFTEHSSEWCPASLADRVLRIEMWRGKAVALAEQMNPGEYWLLDNVRMKISTGGYIEGSFSEADKARKLSIADVDTSPYLQALLQRKKAWEENDTNPHVFPHKLFDEVELLTIFDCTVEVLHAEYNATGTSILYITDYTERSDLATPPMTLWSRGLEGRIVTLELQGQQSKIADKMETGSFFTVKHMRLIERIMGILRVVGRIGGPDRLIHKLNVNNPNEELEKLLERRKRWKGETGTAGRNEGFTTISRVLKSDKPVDKFRVRARVVGTFPLWLKDCVVRCCKSCSEQLPAGMDTCTQCTEADGATLEWENVFHLFLRLQDEYADAQITVAVDRNSSILGGLTPDDVIGASGTNVRERLAGYIGNLEAVQAASSQGRTLEAKVPVREFTIESWHVEGEEGGDIAYGLL</sequence>
<keyword evidence="5" id="KW-0158">Chromosome</keyword>
<evidence type="ECO:0000256" key="1">
    <source>
        <dbReference type="ARBA" id="ARBA00004123"/>
    </source>
</evidence>
<comment type="caution">
    <text evidence="11">The sequence shown here is derived from an EMBL/GenBank/DDBJ whole genome shotgun (WGS) entry which is preliminary data.</text>
</comment>
<dbReference type="GO" id="GO:0016233">
    <property type="term" value="P:telomere capping"/>
    <property type="evidence" value="ECO:0007669"/>
    <property type="project" value="TreeGrafter"/>
</dbReference>
<evidence type="ECO:0000256" key="4">
    <source>
        <dbReference type="ARBA" id="ARBA00015253"/>
    </source>
</evidence>
<keyword evidence="8" id="KW-0539">Nucleus</keyword>
<dbReference type="InterPro" id="IPR011564">
    <property type="entry name" value="Telomer_end-bd_POT1/Cdc13"/>
</dbReference>
<dbReference type="GO" id="GO:0098505">
    <property type="term" value="F:G-rich strand telomeric DNA binding"/>
    <property type="evidence" value="ECO:0007669"/>
    <property type="project" value="TreeGrafter"/>
</dbReference>
<feature type="compositionally biased region" description="Low complexity" evidence="9">
    <location>
        <begin position="319"/>
        <end position="346"/>
    </location>
</feature>
<proteinExistence type="inferred from homology"/>
<dbReference type="OrthoDB" id="2186770at2759"/>
<dbReference type="GO" id="GO:0010521">
    <property type="term" value="F:telomerase inhibitor activity"/>
    <property type="evidence" value="ECO:0007669"/>
    <property type="project" value="TreeGrafter"/>
</dbReference>
<protein>
    <recommendedName>
        <fullName evidence="4">Protection of telomeres protein 1</fullName>
    </recommendedName>
</protein>
<gene>
    <name evidence="11" type="ORF">DFH94DRAFT_770843</name>
</gene>
<feature type="compositionally biased region" description="Basic and acidic residues" evidence="9">
    <location>
        <begin position="347"/>
        <end position="361"/>
    </location>
</feature>
<evidence type="ECO:0000256" key="8">
    <source>
        <dbReference type="ARBA" id="ARBA00023242"/>
    </source>
</evidence>
<keyword evidence="12" id="KW-1185">Reference proteome</keyword>
<dbReference type="PANTHER" id="PTHR14513">
    <property type="entry name" value="PROTECTION OF TELOMERES 1"/>
    <property type="match status" value="1"/>
</dbReference>
<feature type="region of interest" description="Disordered" evidence="9">
    <location>
        <begin position="188"/>
        <end position="396"/>
    </location>
</feature>
<dbReference type="SUPFAM" id="SSF50249">
    <property type="entry name" value="Nucleic acid-binding proteins"/>
    <property type="match status" value="1"/>
</dbReference>
<keyword evidence="6" id="KW-0779">Telomere</keyword>
<dbReference type="InterPro" id="IPR028389">
    <property type="entry name" value="POT1"/>
</dbReference>
<evidence type="ECO:0000256" key="9">
    <source>
        <dbReference type="SAM" id="MobiDB-lite"/>
    </source>
</evidence>
<evidence type="ECO:0000259" key="10">
    <source>
        <dbReference type="SMART" id="SM00976"/>
    </source>
</evidence>
<reference evidence="11" key="1">
    <citation type="submission" date="2019-10" db="EMBL/GenBank/DDBJ databases">
        <authorList>
            <consortium name="DOE Joint Genome Institute"/>
            <person name="Kuo A."/>
            <person name="Miyauchi S."/>
            <person name="Kiss E."/>
            <person name="Drula E."/>
            <person name="Kohler A."/>
            <person name="Sanchez-Garcia M."/>
            <person name="Andreopoulos B."/>
            <person name="Barry K.W."/>
            <person name="Bonito G."/>
            <person name="Buee M."/>
            <person name="Carver A."/>
            <person name="Chen C."/>
            <person name="Cichocki N."/>
            <person name="Clum A."/>
            <person name="Culley D."/>
            <person name="Crous P.W."/>
            <person name="Fauchery L."/>
            <person name="Girlanda M."/>
            <person name="Hayes R."/>
            <person name="Keri Z."/>
            <person name="LaButti K."/>
            <person name="Lipzen A."/>
            <person name="Lombard V."/>
            <person name="Magnuson J."/>
            <person name="Maillard F."/>
            <person name="Morin E."/>
            <person name="Murat C."/>
            <person name="Nolan M."/>
            <person name="Ohm R."/>
            <person name="Pangilinan J."/>
            <person name="Pereira M."/>
            <person name="Perotto S."/>
            <person name="Peter M."/>
            <person name="Riley R."/>
            <person name="Sitrit Y."/>
            <person name="Stielow B."/>
            <person name="Szollosi G."/>
            <person name="Zifcakova L."/>
            <person name="Stursova M."/>
            <person name="Spatafora J.W."/>
            <person name="Tedersoo L."/>
            <person name="Vaario L.-M."/>
            <person name="Yamada A."/>
            <person name="Yan M."/>
            <person name="Wang P."/>
            <person name="Xu J."/>
            <person name="Bruns T."/>
            <person name="Baldrian P."/>
            <person name="Vilgalys R."/>
            <person name="Henrissat B."/>
            <person name="Grigoriev I.V."/>
            <person name="Hibbett D."/>
            <person name="Nagy L.G."/>
            <person name="Martin F.M."/>
        </authorList>
    </citation>
    <scope>NUCLEOTIDE SEQUENCE</scope>
    <source>
        <strain evidence="11">Prilba</strain>
    </source>
</reference>
<reference evidence="11" key="2">
    <citation type="journal article" date="2020" name="Nat. Commun.">
        <title>Large-scale genome sequencing of mycorrhizal fungi provides insights into the early evolution of symbiotic traits.</title>
        <authorList>
            <person name="Miyauchi S."/>
            <person name="Kiss E."/>
            <person name="Kuo A."/>
            <person name="Drula E."/>
            <person name="Kohler A."/>
            <person name="Sanchez-Garcia M."/>
            <person name="Morin E."/>
            <person name="Andreopoulos B."/>
            <person name="Barry K.W."/>
            <person name="Bonito G."/>
            <person name="Buee M."/>
            <person name="Carver A."/>
            <person name="Chen C."/>
            <person name="Cichocki N."/>
            <person name="Clum A."/>
            <person name="Culley D."/>
            <person name="Crous P.W."/>
            <person name="Fauchery L."/>
            <person name="Girlanda M."/>
            <person name="Hayes R.D."/>
            <person name="Keri Z."/>
            <person name="LaButti K."/>
            <person name="Lipzen A."/>
            <person name="Lombard V."/>
            <person name="Magnuson J."/>
            <person name="Maillard F."/>
            <person name="Murat C."/>
            <person name="Nolan M."/>
            <person name="Ohm R.A."/>
            <person name="Pangilinan J."/>
            <person name="Pereira M.F."/>
            <person name="Perotto S."/>
            <person name="Peter M."/>
            <person name="Pfister S."/>
            <person name="Riley R."/>
            <person name="Sitrit Y."/>
            <person name="Stielow J.B."/>
            <person name="Szollosi G."/>
            <person name="Zifcakova L."/>
            <person name="Stursova M."/>
            <person name="Spatafora J.W."/>
            <person name="Tedersoo L."/>
            <person name="Vaario L.M."/>
            <person name="Yamada A."/>
            <person name="Yan M."/>
            <person name="Wang P."/>
            <person name="Xu J."/>
            <person name="Bruns T."/>
            <person name="Baldrian P."/>
            <person name="Vilgalys R."/>
            <person name="Dunand C."/>
            <person name="Henrissat B."/>
            <person name="Grigoriev I.V."/>
            <person name="Hibbett D."/>
            <person name="Nagy L.G."/>
            <person name="Martin F.M."/>
        </authorList>
    </citation>
    <scope>NUCLEOTIDE SEQUENCE</scope>
    <source>
        <strain evidence="11">Prilba</strain>
    </source>
</reference>
<name>A0A9P5JYE4_9AGAM</name>
<evidence type="ECO:0000256" key="7">
    <source>
        <dbReference type="ARBA" id="ARBA00023125"/>
    </source>
</evidence>
<feature type="compositionally biased region" description="Low complexity" evidence="9">
    <location>
        <begin position="205"/>
        <end position="223"/>
    </location>
</feature>
<comment type="similarity">
    <text evidence="3">Belongs to the telombin family.</text>
</comment>
<dbReference type="Pfam" id="PF16686">
    <property type="entry name" value="POT1PC"/>
    <property type="match status" value="1"/>
</dbReference>
<dbReference type="InterPro" id="IPR012340">
    <property type="entry name" value="NA-bd_OB-fold"/>
</dbReference>
<dbReference type="GO" id="GO:0000783">
    <property type="term" value="C:nuclear telomere cap complex"/>
    <property type="evidence" value="ECO:0007669"/>
    <property type="project" value="TreeGrafter"/>
</dbReference>
<accession>A0A9P5JYE4</accession>
<evidence type="ECO:0000256" key="6">
    <source>
        <dbReference type="ARBA" id="ARBA00022895"/>
    </source>
</evidence>
<evidence type="ECO:0000256" key="2">
    <source>
        <dbReference type="ARBA" id="ARBA00004574"/>
    </source>
</evidence>
<keyword evidence="7" id="KW-0238">DNA-binding</keyword>
<evidence type="ECO:0000313" key="11">
    <source>
        <dbReference type="EMBL" id="KAF8470394.1"/>
    </source>
</evidence>
<evidence type="ECO:0000256" key="3">
    <source>
        <dbReference type="ARBA" id="ARBA00008442"/>
    </source>
</evidence>
<dbReference type="Gene3D" id="2.40.50.140">
    <property type="entry name" value="Nucleic acid-binding proteins"/>
    <property type="match status" value="3"/>
</dbReference>
<dbReference type="AlphaFoldDB" id="A0A9P5JYE4"/>
<dbReference type="InterPro" id="IPR032042">
    <property type="entry name" value="POT1PC"/>
</dbReference>
<dbReference type="SMART" id="SM00976">
    <property type="entry name" value="Telo_bind"/>
    <property type="match status" value="1"/>
</dbReference>
<comment type="subcellular location">
    <subcellularLocation>
        <location evidence="2">Chromosome</location>
        <location evidence="2">Telomere</location>
    </subcellularLocation>
    <subcellularLocation>
        <location evidence="1">Nucleus</location>
    </subcellularLocation>
</comment>